<dbReference type="GO" id="GO:0004650">
    <property type="term" value="F:polygalacturonase activity"/>
    <property type="evidence" value="ECO:0007669"/>
    <property type="project" value="InterPro"/>
</dbReference>
<feature type="chain" id="PRO_5016256187" evidence="5">
    <location>
        <begin position="23"/>
        <end position="453"/>
    </location>
</feature>
<comment type="similarity">
    <text evidence="1 4">Belongs to the glycosyl hydrolase 28 family.</text>
</comment>
<evidence type="ECO:0000313" key="6">
    <source>
        <dbReference type="EMBL" id="RAK56892.1"/>
    </source>
</evidence>
<evidence type="ECO:0000256" key="3">
    <source>
        <dbReference type="ARBA" id="ARBA00023295"/>
    </source>
</evidence>
<dbReference type="SUPFAM" id="SSF51126">
    <property type="entry name" value="Pectin lyase-like"/>
    <property type="match status" value="1"/>
</dbReference>
<dbReference type="Proteomes" id="UP000249725">
    <property type="component" value="Unassembled WGS sequence"/>
</dbReference>
<evidence type="ECO:0000256" key="1">
    <source>
        <dbReference type="ARBA" id="ARBA00008834"/>
    </source>
</evidence>
<dbReference type="Gene3D" id="2.160.20.10">
    <property type="entry name" value="Single-stranded right-handed beta-helix, Pectin lyase-like"/>
    <property type="match status" value="1"/>
</dbReference>
<proteinExistence type="inferred from homology"/>
<dbReference type="GO" id="GO:0005975">
    <property type="term" value="P:carbohydrate metabolic process"/>
    <property type="evidence" value="ECO:0007669"/>
    <property type="project" value="InterPro"/>
</dbReference>
<evidence type="ECO:0000256" key="4">
    <source>
        <dbReference type="RuleBase" id="RU361169"/>
    </source>
</evidence>
<dbReference type="InterPro" id="IPR011050">
    <property type="entry name" value="Pectin_lyase_fold/virulence"/>
</dbReference>
<name>A0A328APG4_9CAUL</name>
<keyword evidence="3 4" id="KW-0326">Glycosidase</keyword>
<accession>A0A328APG4</accession>
<dbReference type="PANTHER" id="PTHR31339">
    <property type="entry name" value="PECTIN LYASE-RELATED"/>
    <property type="match status" value="1"/>
</dbReference>
<dbReference type="PANTHER" id="PTHR31339:SF9">
    <property type="entry name" value="PLASMIN AND FIBRONECTIN-BINDING PROTEIN A"/>
    <property type="match status" value="1"/>
</dbReference>
<protein>
    <submittedName>
        <fullName evidence="6">Glycoside hydrolase family 28 protein</fullName>
    </submittedName>
</protein>
<dbReference type="InterPro" id="IPR051801">
    <property type="entry name" value="GH28_Enzymes"/>
</dbReference>
<sequence length="453" mass="49707">MLRRTLLTAAMGAALLTGPALAQPTGSTPQEWADIERMAREIAEPRFPNRAFSPTAFGGKADGKTDALPAIRAAIDAASKAGGGRVELSPGVWFVKGPVVLKSRIDLHLAKGATLLFSPVADHYLPAVKTRWEGTEVLTYSPLIYAPDVEDVAITGEGVIDGNAASEFHAWHKLAEPDFQRLRRMGFQGVPLAQRTFGKGTHLRPPLIQVFGGQRIKLEGFTAKNSPFWVNHIVYADQVIVRKIRVDSHFPNNDGVDVESSTRVVVEDSWFRTGDDSVVIKSGRDLDGRTIGKPSAYVLVRRNDMGGEDGIALGSEMSGGIHDVFFTDNVLRKGLSAIRFKANLDRGGTVQRIRVRNFKVEDFGTLFWFQLNYPGELGGNFPSTYRDIVFENFEVGEVGTFFDAHAPAQAPLRDVLLKNVTLKSAKKTFVLENVERLKLDNVTVAGQPLDLPR</sequence>
<keyword evidence="2 4" id="KW-0378">Hydrolase</keyword>
<keyword evidence="7" id="KW-1185">Reference proteome</keyword>
<organism evidence="6 7">
    <name type="scientific">Phenylobacterium deserti</name>
    <dbReference type="NCBI Taxonomy" id="1914756"/>
    <lineage>
        <taxon>Bacteria</taxon>
        <taxon>Pseudomonadati</taxon>
        <taxon>Pseudomonadota</taxon>
        <taxon>Alphaproteobacteria</taxon>
        <taxon>Caulobacterales</taxon>
        <taxon>Caulobacteraceae</taxon>
        <taxon>Phenylobacterium</taxon>
    </lineage>
</organism>
<feature type="signal peptide" evidence="5">
    <location>
        <begin position="1"/>
        <end position="22"/>
    </location>
</feature>
<dbReference type="OrthoDB" id="9795222at2"/>
<keyword evidence="5" id="KW-0732">Signal</keyword>
<dbReference type="EMBL" id="QFYR01000001">
    <property type="protein sequence ID" value="RAK56892.1"/>
    <property type="molecule type" value="Genomic_DNA"/>
</dbReference>
<dbReference type="RefSeq" id="WP_111513335.1">
    <property type="nucleotide sequence ID" value="NZ_QFYR01000001.1"/>
</dbReference>
<comment type="caution">
    <text evidence="6">The sequence shown here is derived from an EMBL/GenBank/DDBJ whole genome shotgun (WGS) entry which is preliminary data.</text>
</comment>
<reference evidence="7" key="1">
    <citation type="submission" date="2018-05" db="EMBL/GenBank/DDBJ databases">
        <authorList>
            <person name="Li X."/>
        </authorList>
    </citation>
    <scope>NUCLEOTIDE SEQUENCE [LARGE SCALE GENOMIC DNA]</scope>
    <source>
        <strain evidence="7">YIM 73061</strain>
    </source>
</reference>
<dbReference type="InterPro" id="IPR012334">
    <property type="entry name" value="Pectin_lyas_fold"/>
</dbReference>
<gene>
    <name evidence="6" type="ORF">DJ018_02675</name>
</gene>
<evidence type="ECO:0000313" key="7">
    <source>
        <dbReference type="Proteomes" id="UP000249725"/>
    </source>
</evidence>
<evidence type="ECO:0000256" key="5">
    <source>
        <dbReference type="SAM" id="SignalP"/>
    </source>
</evidence>
<evidence type="ECO:0000256" key="2">
    <source>
        <dbReference type="ARBA" id="ARBA00022801"/>
    </source>
</evidence>
<dbReference type="AlphaFoldDB" id="A0A328APG4"/>
<dbReference type="Pfam" id="PF00295">
    <property type="entry name" value="Glyco_hydro_28"/>
    <property type="match status" value="1"/>
</dbReference>
<dbReference type="InterPro" id="IPR000743">
    <property type="entry name" value="Glyco_hydro_28"/>
</dbReference>